<feature type="domain" description="Glycosyl hydrolase family 32 N-terminal" evidence="4">
    <location>
        <begin position="98"/>
        <end position="152"/>
    </location>
</feature>
<dbReference type="GO" id="GO:0004553">
    <property type="term" value="F:hydrolase activity, hydrolyzing O-glycosyl compounds"/>
    <property type="evidence" value="ECO:0007669"/>
    <property type="project" value="InterPro"/>
</dbReference>
<keyword evidence="6" id="KW-1185">Reference proteome</keyword>
<proteinExistence type="inferred from homology"/>
<dbReference type="SUPFAM" id="SSF75005">
    <property type="entry name" value="Arabinanase/levansucrase/invertase"/>
    <property type="match status" value="1"/>
</dbReference>
<dbReference type="EMBL" id="VEPZ02001107">
    <property type="protein sequence ID" value="KAE8694581.1"/>
    <property type="molecule type" value="Genomic_DNA"/>
</dbReference>
<comment type="similarity">
    <text evidence="1">Belongs to the glycosyl hydrolase 32 family.</text>
</comment>
<dbReference type="GO" id="GO:0005975">
    <property type="term" value="P:carbohydrate metabolic process"/>
    <property type="evidence" value="ECO:0007669"/>
    <property type="project" value="InterPro"/>
</dbReference>
<dbReference type="SUPFAM" id="SSF49899">
    <property type="entry name" value="Concanavalin A-like lectins/glucanases"/>
    <property type="match status" value="1"/>
</dbReference>
<dbReference type="SMART" id="SM00640">
    <property type="entry name" value="Glyco_32"/>
    <property type="match status" value="1"/>
</dbReference>
<protein>
    <recommendedName>
        <fullName evidence="4">Glycosyl hydrolase family 32 N-terminal domain-containing protein</fullName>
    </recommendedName>
</protein>
<dbReference type="InterPro" id="IPR013320">
    <property type="entry name" value="ConA-like_dom_sf"/>
</dbReference>
<evidence type="ECO:0000256" key="2">
    <source>
        <dbReference type="ARBA" id="ARBA00022801"/>
    </source>
</evidence>
<sequence length="442" mass="49751">MADTKPLLPASVSEVTYQTESLVNRLKSFKVYLTNLFRIVSDRLVCGIVDRKLLVRFHVARLKEYPRKQARFGPPSLATSCRIHGTIPCWNGKEKFYFQPEKNWMNDPNGPLFYNGWYHFFYQYNPNAVVWGDIVWGHAVSKDLINWFHLPLGTSEYTTDSVQVQNLPYPANLSVPLLIKWDFINYEMLDGVLHAVPGTGMWECEDFFPVSETGEKGLDTSVNGPGVKHVVKAFYVQHKSRRVLWGWIGEAESEAVDMEKGWTSLQAIPRTILLDSKTGTNLLQRPVEETDSLRLNNTEFKKVSVQAGSVVPLDVGPTTQKENGVHESLSCKTNGGAAERGALGPFGLLVLADDSLSEQTPVNFYMAKSSNGELNTFFCSDLSRYENRSCSYITSLGRSLAMHILLSESSKAPDVDKQIFGNFVPVLKDENLSLRILVEFNF</sequence>
<dbReference type="Gene3D" id="2.60.120.560">
    <property type="entry name" value="Exo-inulinase, domain 1"/>
    <property type="match status" value="1"/>
</dbReference>
<evidence type="ECO:0000313" key="6">
    <source>
        <dbReference type="Proteomes" id="UP000436088"/>
    </source>
</evidence>
<dbReference type="InterPro" id="IPR013148">
    <property type="entry name" value="Glyco_hydro_32_N"/>
</dbReference>
<dbReference type="InterPro" id="IPR023296">
    <property type="entry name" value="Glyco_hydro_beta-prop_sf"/>
</dbReference>
<dbReference type="Pfam" id="PF00251">
    <property type="entry name" value="Glyco_hydro_32N"/>
    <property type="match status" value="2"/>
</dbReference>
<gene>
    <name evidence="5" type="ORF">F3Y22_tig00110777pilonHSYRG00026</name>
</gene>
<evidence type="ECO:0000256" key="1">
    <source>
        <dbReference type="ARBA" id="ARBA00009902"/>
    </source>
</evidence>
<evidence type="ECO:0000256" key="3">
    <source>
        <dbReference type="ARBA" id="ARBA00023295"/>
    </source>
</evidence>
<name>A0A6A2ZRA8_HIBSY</name>
<keyword evidence="2" id="KW-0378">Hydrolase</keyword>
<accession>A0A6A2ZRA8</accession>
<dbReference type="PANTHER" id="PTHR31953">
    <property type="entry name" value="BETA-FRUCTOFURANOSIDASE, INSOLUBLE ISOENZYME CWINV1-RELATED"/>
    <property type="match status" value="1"/>
</dbReference>
<dbReference type="InterPro" id="IPR050551">
    <property type="entry name" value="Fructan_Metab_Enzymes"/>
</dbReference>
<dbReference type="Gene3D" id="2.115.10.20">
    <property type="entry name" value="Glycosyl hydrolase domain, family 43"/>
    <property type="match status" value="2"/>
</dbReference>
<dbReference type="AlphaFoldDB" id="A0A6A2ZRA8"/>
<dbReference type="InterPro" id="IPR001362">
    <property type="entry name" value="Glyco_hydro_32"/>
</dbReference>
<evidence type="ECO:0000313" key="5">
    <source>
        <dbReference type="EMBL" id="KAE8694581.1"/>
    </source>
</evidence>
<evidence type="ECO:0000259" key="4">
    <source>
        <dbReference type="Pfam" id="PF00251"/>
    </source>
</evidence>
<organism evidence="5 6">
    <name type="scientific">Hibiscus syriacus</name>
    <name type="common">Rose of Sharon</name>
    <dbReference type="NCBI Taxonomy" id="106335"/>
    <lineage>
        <taxon>Eukaryota</taxon>
        <taxon>Viridiplantae</taxon>
        <taxon>Streptophyta</taxon>
        <taxon>Embryophyta</taxon>
        <taxon>Tracheophyta</taxon>
        <taxon>Spermatophyta</taxon>
        <taxon>Magnoliopsida</taxon>
        <taxon>eudicotyledons</taxon>
        <taxon>Gunneridae</taxon>
        <taxon>Pentapetalae</taxon>
        <taxon>rosids</taxon>
        <taxon>malvids</taxon>
        <taxon>Malvales</taxon>
        <taxon>Malvaceae</taxon>
        <taxon>Malvoideae</taxon>
        <taxon>Hibiscus</taxon>
    </lineage>
</organism>
<comment type="caution">
    <text evidence="5">The sequence shown here is derived from an EMBL/GenBank/DDBJ whole genome shotgun (WGS) entry which is preliminary data.</text>
</comment>
<feature type="domain" description="Glycosyl hydrolase family 32 N-terminal" evidence="4">
    <location>
        <begin position="233"/>
        <end position="286"/>
    </location>
</feature>
<keyword evidence="3" id="KW-0326">Glycosidase</keyword>
<reference evidence="5" key="1">
    <citation type="submission" date="2019-09" db="EMBL/GenBank/DDBJ databases">
        <title>Draft genome information of white flower Hibiscus syriacus.</title>
        <authorList>
            <person name="Kim Y.-M."/>
        </authorList>
    </citation>
    <scope>NUCLEOTIDE SEQUENCE [LARGE SCALE GENOMIC DNA]</scope>
    <source>
        <strain evidence="5">YM2019G1</strain>
    </source>
</reference>
<dbReference type="Proteomes" id="UP000436088">
    <property type="component" value="Unassembled WGS sequence"/>
</dbReference>